<evidence type="ECO:0000256" key="1">
    <source>
        <dbReference type="SAM" id="MobiDB-lite"/>
    </source>
</evidence>
<accession>A0A1H3JM85</accession>
<feature type="region of interest" description="Disordered" evidence="1">
    <location>
        <begin position="1"/>
        <end position="24"/>
    </location>
</feature>
<dbReference type="AlphaFoldDB" id="A0A1H3JM85"/>
<evidence type="ECO:0000313" key="2">
    <source>
        <dbReference type="EMBL" id="SDY41007.1"/>
    </source>
</evidence>
<reference evidence="3" key="1">
    <citation type="submission" date="2016-10" db="EMBL/GenBank/DDBJ databases">
        <authorList>
            <person name="Varghese N."/>
            <person name="Submissions S."/>
        </authorList>
    </citation>
    <scope>NUCLEOTIDE SEQUENCE [LARGE SCALE GENOMIC DNA]</scope>
    <source>
        <strain evidence="3">DSM 45245</strain>
    </source>
</reference>
<keyword evidence="3" id="KW-1185">Reference proteome</keyword>
<sequence length="160" mass="17518">MPWFGGGRDARPPQQASPSEDSPPALRHGLYQLVRYINQSSGRLPVESVVTARRVTDTVREIIDSSDVRPLDVYAVVLVKGIVTDYLPTTLRTFLALDPTQHDVPRAGGRTPVQSLQEQLESLWDSASAALAASRAQDADALMAQGSFLRTKFSRSDLDL</sequence>
<organism evidence="2 3">
    <name type="scientific">Micromonospora pattaloongensis</name>
    <dbReference type="NCBI Taxonomy" id="405436"/>
    <lineage>
        <taxon>Bacteria</taxon>
        <taxon>Bacillati</taxon>
        <taxon>Actinomycetota</taxon>
        <taxon>Actinomycetes</taxon>
        <taxon>Micromonosporales</taxon>
        <taxon>Micromonosporaceae</taxon>
        <taxon>Micromonospora</taxon>
    </lineage>
</organism>
<evidence type="ECO:0000313" key="3">
    <source>
        <dbReference type="Proteomes" id="UP000242415"/>
    </source>
</evidence>
<protein>
    <submittedName>
        <fullName evidence="2">Uncharacterized protein</fullName>
    </submittedName>
</protein>
<dbReference type="EMBL" id="FNPH01000002">
    <property type="protein sequence ID" value="SDY41007.1"/>
    <property type="molecule type" value="Genomic_DNA"/>
</dbReference>
<dbReference type="STRING" id="405436.SAMN05444365_102178"/>
<dbReference type="Proteomes" id="UP000242415">
    <property type="component" value="Unassembled WGS sequence"/>
</dbReference>
<gene>
    <name evidence="2" type="ORF">SAMN05444365_102178</name>
</gene>
<proteinExistence type="predicted"/>
<name>A0A1H3JM85_9ACTN</name>